<comment type="caution">
    <text evidence="4">The sequence shown here is derived from an EMBL/GenBank/DDBJ whole genome shotgun (WGS) entry which is preliminary data.</text>
</comment>
<keyword evidence="2" id="KW-0812">Transmembrane</keyword>
<gene>
    <name evidence="4" type="ORF">KIW84_058436</name>
</gene>
<dbReference type="PANTHER" id="PTHR47453">
    <property type="entry name" value="PHOSPHOGLUCAN, WATER DIKINASE, CHLOROPLASTIC"/>
    <property type="match status" value="1"/>
</dbReference>
<dbReference type="InterPro" id="IPR001357">
    <property type="entry name" value="BRCT_dom"/>
</dbReference>
<organism evidence="4 5">
    <name type="scientific">Pisum sativum</name>
    <name type="common">Garden pea</name>
    <name type="synonym">Lathyrus oleraceus</name>
    <dbReference type="NCBI Taxonomy" id="3888"/>
    <lineage>
        <taxon>Eukaryota</taxon>
        <taxon>Viridiplantae</taxon>
        <taxon>Streptophyta</taxon>
        <taxon>Embryophyta</taxon>
        <taxon>Tracheophyta</taxon>
        <taxon>Spermatophyta</taxon>
        <taxon>Magnoliopsida</taxon>
        <taxon>eudicotyledons</taxon>
        <taxon>Gunneridae</taxon>
        <taxon>Pentapetalae</taxon>
        <taxon>rosids</taxon>
        <taxon>fabids</taxon>
        <taxon>Fabales</taxon>
        <taxon>Fabaceae</taxon>
        <taxon>Papilionoideae</taxon>
        <taxon>50 kb inversion clade</taxon>
        <taxon>NPAAA clade</taxon>
        <taxon>Hologalegina</taxon>
        <taxon>IRL clade</taxon>
        <taxon>Fabeae</taxon>
        <taxon>Lathyrus</taxon>
    </lineage>
</organism>
<dbReference type="AlphaFoldDB" id="A0A9D4X419"/>
<dbReference type="SUPFAM" id="SSF52113">
    <property type="entry name" value="BRCT domain"/>
    <property type="match status" value="1"/>
</dbReference>
<feature type="compositionally biased region" description="Basic and acidic residues" evidence="1">
    <location>
        <begin position="31"/>
        <end position="46"/>
    </location>
</feature>
<reference evidence="4 5" key="1">
    <citation type="journal article" date="2022" name="Nat. Genet.">
        <title>Improved pea reference genome and pan-genome highlight genomic features and evolutionary characteristics.</title>
        <authorList>
            <person name="Yang T."/>
            <person name="Liu R."/>
            <person name="Luo Y."/>
            <person name="Hu S."/>
            <person name="Wang D."/>
            <person name="Wang C."/>
            <person name="Pandey M.K."/>
            <person name="Ge S."/>
            <person name="Xu Q."/>
            <person name="Li N."/>
            <person name="Li G."/>
            <person name="Huang Y."/>
            <person name="Saxena R.K."/>
            <person name="Ji Y."/>
            <person name="Li M."/>
            <person name="Yan X."/>
            <person name="He Y."/>
            <person name="Liu Y."/>
            <person name="Wang X."/>
            <person name="Xiang C."/>
            <person name="Varshney R.K."/>
            <person name="Ding H."/>
            <person name="Gao S."/>
            <person name="Zong X."/>
        </authorList>
    </citation>
    <scope>NUCLEOTIDE SEQUENCE [LARGE SCALE GENOMIC DNA]</scope>
    <source>
        <strain evidence="4 5">cv. Zhongwan 6</strain>
    </source>
</reference>
<evidence type="ECO:0000313" key="4">
    <source>
        <dbReference type="EMBL" id="KAI5414299.1"/>
    </source>
</evidence>
<keyword evidence="5" id="KW-1185">Reference proteome</keyword>
<dbReference type="PANTHER" id="PTHR47453:SF1">
    <property type="entry name" value="PHOSPHOGLUCAN, WATER DIKINASE, CHLOROPLASTIC"/>
    <property type="match status" value="1"/>
</dbReference>
<keyword evidence="2" id="KW-0472">Membrane</keyword>
<evidence type="ECO:0000256" key="1">
    <source>
        <dbReference type="SAM" id="MobiDB-lite"/>
    </source>
</evidence>
<evidence type="ECO:0000313" key="5">
    <source>
        <dbReference type="Proteomes" id="UP001058974"/>
    </source>
</evidence>
<feature type="transmembrane region" description="Helical" evidence="2">
    <location>
        <begin position="181"/>
        <end position="201"/>
    </location>
</feature>
<feature type="region of interest" description="Disordered" evidence="1">
    <location>
        <begin position="453"/>
        <end position="475"/>
    </location>
</feature>
<dbReference type="Pfam" id="PF00533">
    <property type="entry name" value="BRCT"/>
    <property type="match status" value="1"/>
</dbReference>
<dbReference type="InterPro" id="IPR036420">
    <property type="entry name" value="BRCT_dom_sf"/>
</dbReference>
<name>A0A9D4X419_PEA</name>
<dbReference type="Gramene" id="Psat05G0843600-T1">
    <property type="protein sequence ID" value="KAI5414299.1"/>
    <property type="gene ID" value="KIW84_058436"/>
</dbReference>
<dbReference type="Gene3D" id="3.40.50.10190">
    <property type="entry name" value="BRCT domain"/>
    <property type="match status" value="1"/>
</dbReference>
<dbReference type="FunFam" id="3.40.50.10190:FF:000052">
    <property type="entry name" value="Transcription coactivator"/>
    <property type="match status" value="1"/>
</dbReference>
<sequence>MKWFDQSVARIACLNEESYPVQNGSLSSRKATRDLTVKHSQDRDIGKMQSGSSSRAADSNMPVSDCAESMDADAEAPALQTSNELNLDGVVANDSESDDNDLYLAECRILLAGFEASEMRKLVNMVRKGGGSRYMYFNDKLTHIVIGNPTEIKKKEVRSIAALGVVYVVKTSWLDNCDRNLLHGLAIGFAFGALLLWYTAICIKKSYVDAPPILKEYIVFSFATFALVEPFGLAPYIPQASQTIRPVSPYSLHFTKPALTIQQLTVNHDSITDGQTAFQNLQYIQYKTMHTIQNKLHRNAGPEDLVATEAMLAKITKNPREYSEAFVEQFKVFHRELKDFFNAGSLAEQLESIYESLDEYGMSALDSFFECKKNMATTAVMIVLYRLRMHPADLKKQKNGQQNIINQNETYREDMEKILNHTAILKNAQTKVITNQKCHEYQAMEYTYPHLAANRKPKSTNQNSRPATALEAPPVSAEVPRRLQFVSSALDTEEATSKLQRKLENLRIPATPATFNHASSSIYSDQE</sequence>
<dbReference type="EMBL" id="JAMSHJ010000005">
    <property type="protein sequence ID" value="KAI5414299.1"/>
    <property type="molecule type" value="Genomic_DNA"/>
</dbReference>
<evidence type="ECO:0000259" key="3">
    <source>
        <dbReference type="PROSITE" id="PS50172"/>
    </source>
</evidence>
<feature type="domain" description="BRCT" evidence="3">
    <location>
        <begin position="99"/>
        <end position="177"/>
    </location>
</feature>
<feature type="transmembrane region" description="Helical" evidence="2">
    <location>
        <begin position="213"/>
        <end position="237"/>
    </location>
</feature>
<dbReference type="Proteomes" id="UP001058974">
    <property type="component" value="Chromosome 5"/>
</dbReference>
<protein>
    <recommendedName>
        <fullName evidence="3">BRCT domain-containing protein</fullName>
    </recommendedName>
</protein>
<keyword evidence="2" id="KW-1133">Transmembrane helix</keyword>
<feature type="region of interest" description="Disordered" evidence="1">
    <location>
        <begin position="22"/>
        <end position="78"/>
    </location>
</feature>
<evidence type="ECO:0000256" key="2">
    <source>
        <dbReference type="SAM" id="Phobius"/>
    </source>
</evidence>
<proteinExistence type="predicted"/>
<dbReference type="PROSITE" id="PS50172">
    <property type="entry name" value="BRCT"/>
    <property type="match status" value="1"/>
</dbReference>
<accession>A0A9D4X419</accession>